<accession>A0ABV4N5N0</accession>
<feature type="transmembrane region" description="Helical" evidence="1">
    <location>
        <begin position="6"/>
        <end position="24"/>
    </location>
</feature>
<feature type="non-terminal residue" evidence="2">
    <location>
        <position position="1"/>
    </location>
</feature>
<feature type="transmembrane region" description="Helical" evidence="1">
    <location>
        <begin position="248"/>
        <end position="271"/>
    </location>
</feature>
<feature type="transmembrane region" description="Helical" evidence="1">
    <location>
        <begin position="36"/>
        <end position="61"/>
    </location>
</feature>
<feature type="transmembrane region" description="Helical" evidence="1">
    <location>
        <begin position="302"/>
        <end position="323"/>
    </location>
</feature>
<protein>
    <submittedName>
        <fullName evidence="2">O-antigen polysaccharide polymerase Wzy</fullName>
    </submittedName>
</protein>
<keyword evidence="1" id="KW-0812">Transmembrane</keyword>
<name>A0ABV4N5N0_9VIBR</name>
<evidence type="ECO:0000313" key="2">
    <source>
        <dbReference type="EMBL" id="MEZ8724702.1"/>
    </source>
</evidence>
<keyword evidence="1" id="KW-1133">Transmembrane helix</keyword>
<evidence type="ECO:0000313" key="3">
    <source>
        <dbReference type="Proteomes" id="UP001570071"/>
    </source>
</evidence>
<organism evidence="2 3">
    <name type="scientific">Vibrio pomeroyi</name>
    <dbReference type="NCBI Taxonomy" id="198832"/>
    <lineage>
        <taxon>Bacteria</taxon>
        <taxon>Pseudomonadati</taxon>
        <taxon>Pseudomonadota</taxon>
        <taxon>Gammaproteobacteria</taxon>
        <taxon>Vibrionales</taxon>
        <taxon>Vibrionaceae</taxon>
        <taxon>Vibrio</taxon>
    </lineage>
</organism>
<dbReference type="EMBL" id="JBFSSG010000197">
    <property type="protein sequence ID" value="MEZ8724702.1"/>
    <property type="molecule type" value="Genomic_DNA"/>
</dbReference>
<dbReference type="NCBIfam" id="TIGR04370">
    <property type="entry name" value="glyco_rpt_poly"/>
    <property type="match status" value="1"/>
</dbReference>
<keyword evidence="3" id="KW-1185">Reference proteome</keyword>
<comment type="caution">
    <text evidence="2">The sequence shown here is derived from an EMBL/GenBank/DDBJ whole genome shotgun (WGS) entry which is preliminary data.</text>
</comment>
<sequence>ELRLIAYSFIFSVPSFYWILNIISVHGIEGFMANRIVLLSGGGFYLAIFKLGQVVSTAVFANQLLRKKVFNTKINYTVLSIALLLAILPALLQGSRSQIFVPIVSYVTAYLLIANNGLVYINRIKKFLIFGFVILVIAINLGSVRQAIMADNLDNFSDYNNESIVKKMSYNYGSSENLLYLYDNNKPSELLYGQSYLAALVGFVPRAFWSEKPLGGGPFMKNQISENSYDLTSGQNISSVTTGALAEAYINFGMLGVFLGPIITITAIFIFYQMSLLLHGPLFISCYSLLVFRFFGYVNGEFFGVTSHIIAILFFGFFCYIILSFKFKYE</sequence>
<keyword evidence="1" id="KW-0472">Membrane</keyword>
<feature type="transmembrane region" description="Helical" evidence="1">
    <location>
        <begin position="73"/>
        <end position="92"/>
    </location>
</feature>
<gene>
    <name evidence="2" type="primary">wzy</name>
    <name evidence="2" type="ORF">AB6D66_27095</name>
</gene>
<dbReference type="Pfam" id="PF14296">
    <property type="entry name" value="O-ag_pol_Wzy"/>
    <property type="match status" value="1"/>
</dbReference>
<feature type="transmembrane region" description="Helical" evidence="1">
    <location>
        <begin position="276"/>
        <end position="296"/>
    </location>
</feature>
<reference evidence="2 3" key="1">
    <citation type="journal article" date="2024" name="ISME J.">
        <title>Tailless and filamentous prophages are predominant in marine Vibrio.</title>
        <authorList>
            <person name="Steensen K."/>
            <person name="Seneca J."/>
            <person name="Bartlau N."/>
            <person name="Yu X.A."/>
            <person name="Hussain F.A."/>
            <person name="Polz M.F."/>
        </authorList>
    </citation>
    <scope>NUCLEOTIDE SEQUENCE [LARGE SCALE GENOMIC DNA]</scope>
    <source>
        <strain evidence="2 3">10N.239.312.F12</strain>
    </source>
</reference>
<dbReference type="Proteomes" id="UP001570071">
    <property type="component" value="Unassembled WGS sequence"/>
</dbReference>
<proteinExistence type="predicted"/>
<dbReference type="RefSeq" id="WP_372127140.1">
    <property type="nucleotide sequence ID" value="NZ_JBFSSG010000197.1"/>
</dbReference>
<feature type="transmembrane region" description="Helical" evidence="1">
    <location>
        <begin position="99"/>
        <end position="121"/>
    </location>
</feature>
<feature type="transmembrane region" description="Helical" evidence="1">
    <location>
        <begin position="127"/>
        <end position="144"/>
    </location>
</feature>
<evidence type="ECO:0000256" key="1">
    <source>
        <dbReference type="SAM" id="Phobius"/>
    </source>
</evidence>
<dbReference type="InterPro" id="IPR029468">
    <property type="entry name" value="O-ag_pol_Wzy"/>
</dbReference>